<feature type="transmembrane region" description="Helical" evidence="7">
    <location>
        <begin position="299"/>
        <end position="318"/>
    </location>
</feature>
<reference evidence="9" key="1">
    <citation type="submission" date="2020-05" db="EMBL/GenBank/DDBJ databases">
        <authorList>
            <person name="Chiriac C."/>
            <person name="Salcher M."/>
            <person name="Ghai R."/>
            <person name="Kavagutti S V."/>
        </authorList>
    </citation>
    <scope>NUCLEOTIDE SEQUENCE</scope>
</reference>
<feature type="transmembrane region" description="Helical" evidence="7">
    <location>
        <begin position="162"/>
        <end position="184"/>
    </location>
</feature>
<dbReference type="Gene3D" id="1.20.1720.10">
    <property type="entry name" value="Multidrug resistance protein D"/>
    <property type="match status" value="1"/>
</dbReference>
<dbReference type="Gene3D" id="1.20.1250.20">
    <property type="entry name" value="MFS general substrate transporter like domains"/>
    <property type="match status" value="1"/>
</dbReference>
<feature type="transmembrane region" description="Helical" evidence="7">
    <location>
        <begin position="258"/>
        <end position="284"/>
    </location>
</feature>
<dbReference type="InterPro" id="IPR036259">
    <property type="entry name" value="MFS_trans_sf"/>
</dbReference>
<keyword evidence="6 7" id="KW-0472">Membrane</keyword>
<feature type="transmembrane region" description="Helical" evidence="7">
    <location>
        <begin position="12"/>
        <end position="33"/>
    </location>
</feature>
<evidence type="ECO:0000256" key="4">
    <source>
        <dbReference type="ARBA" id="ARBA00022692"/>
    </source>
</evidence>
<dbReference type="SUPFAM" id="SSF103473">
    <property type="entry name" value="MFS general substrate transporter"/>
    <property type="match status" value="1"/>
</dbReference>
<keyword evidence="2" id="KW-0813">Transport</keyword>
<feature type="transmembrane region" description="Helical" evidence="7">
    <location>
        <begin position="432"/>
        <end position="451"/>
    </location>
</feature>
<keyword evidence="4 7" id="KW-0812">Transmembrane</keyword>
<dbReference type="CDD" id="cd17321">
    <property type="entry name" value="MFS_MMR_MDR_like"/>
    <property type="match status" value="1"/>
</dbReference>
<dbReference type="GO" id="GO:0005886">
    <property type="term" value="C:plasma membrane"/>
    <property type="evidence" value="ECO:0007669"/>
    <property type="project" value="UniProtKB-SubCell"/>
</dbReference>
<feature type="transmembrane region" description="Helical" evidence="7">
    <location>
        <begin position="76"/>
        <end position="95"/>
    </location>
</feature>
<dbReference type="PROSITE" id="PS00216">
    <property type="entry name" value="SUGAR_TRANSPORT_1"/>
    <property type="match status" value="1"/>
</dbReference>
<dbReference type="AlphaFoldDB" id="A0A6J6GXJ6"/>
<feature type="domain" description="Major facilitator superfamily (MFS) profile" evidence="8">
    <location>
        <begin position="10"/>
        <end position="455"/>
    </location>
</feature>
<evidence type="ECO:0000313" key="9">
    <source>
        <dbReference type="EMBL" id="CAB4601318.1"/>
    </source>
</evidence>
<feature type="transmembrane region" description="Helical" evidence="7">
    <location>
        <begin position="359"/>
        <end position="378"/>
    </location>
</feature>
<feature type="transmembrane region" description="Helical" evidence="7">
    <location>
        <begin position="228"/>
        <end position="246"/>
    </location>
</feature>
<feature type="transmembrane region" description="Helical" evidence="7">
    <location>
        <begin position="196"/>
        <end position="216"/>
    </location>
</feature>
<comment type="subcellular location">
    <subcellularLocation>
        <location evidence="1">Cell membrane</location>
        <topology evidence="1">Multi-pass membrane protein</topology>
    </subcellularLocation>
</comment>
<gene>
    <name evidence="9" type="ORF">UFOPK1826_00684</name>
</gene>
<keyword evidence="3" id="KW-1003">Cell membrane</keyword>
<evidence type="ECO:0000256" key="5">
    <source>
        <dbReference type="ARBA" id="ARBA00022989"/>
    </source>
</evidence>
<dbReference type="NCBIfam" id="TIGR00711">
    <property type="entry name" value="efflux_EmrB"/>
    <property type="match status" value="1"/>
</dbReference>
<dbReference type="PANTHER" id="PTHR42718:SF48">
    <property type="entry name" value="CONSERVED TWO-DOMAIN MEMBRANE PROTEIN-RELATED"/>
    <property type="match status" value="1"/>
</dbReference>
<dbReference type="InterPro" id="IPR004638">
    <property type="entry name" value="EmrB-like"/>
</dbReference>
<evidence type="ECO:0000259" key="8">
    <source>
        <dbReference type="PROSITE" id="PS50850"/>
    </source>
</evidence>
<feature type="transmembrane region" description="Helical" evidence="7">
    <location>
        <begin position="45"/>
        <end position="64"/>
    </location>
</feature>
<evidence type="ECO:0000256" key="1">
    <source>
        <dbReference type="ARBA" id="ARBA00004651"/>
    </source>
</evidence>
<dbReference type="InterPro" id="IPR005829">
    <property type="entry name" value="Sugar_transporter_CS"/>
</dbReference>
<evidence type="ECO:0000256" key="7">
    <source>
        <dbReference type="SAM" id="Phobius"/>
    </source>
</evidence>
<dbReference type="PANTHER" id="PTHR42718">
    <property type="entry name" value="MAJOR FACILITATOR SUPERFAMILY MULTIDRUG TRANSPORTER MFSC"/>
    <property type="match status" value="1"/>
</dbReference>
<feature type="transmembrane region" description="Helical" evidence="7">
    <location>
        <begin position="135"/>
        <end position="156"/>
    </location>
</feature>
<evidence type="ECO:0000256" key="2">
    <source>
        <dbReference type="ARBA" id="ARBA00022448"/>
    </source>
</evidence>
<dbReference type="InterPro" id="IPR020846">
    <property type="entry name" value="MFS_dom"/>
</dbReference>
<dbReference type="EMBL" id="CAEZUN010000069">
    <property type="protein sequence ID" value="CAB4601318.1"/>
    <property type="molecule type" value="Genomic_DNA"/>
</dbReference>
<name>A0A6J6GXJ6_9ZZZZ</name>
<protein>
    <submittedName>
        <fullName evidence="9">Unannotated protein</fullName>
    </submittedName>
</protein>
<accession>A0A6J6GXJ6</accession>
<dbReference type="InterPro" id="IPR011701">
    <property type="entry name" value="MFS"/>
</dbReference>
<dbReference type="PROSITE" id="PS50850">
    <property type="entry name" value="MFS"/>
    <property type="match status" value="1"/>
</dbReference>
<dbReference type="Pfam" id="PF07690">
    <property type="entry name" value="MFS_1"/>
    <property type="match status" value="2"/>
</dbReference>
<sequence>MKPWSRGAKVLALTSVGVMLVSLDISIVNVAFGSFVKQWPESRRTLTWVFSAYNIAYAAGLLTAGRLADAFGRKRAFLGGLMIFMLGSILCAASPTALFMVIARIIQAIGGAILTPASLALVLPEFAVEKRSAAIGVWGAVGGLSAASGPMIGGVLVDNFGWHSVFLVNVPFCLLAFAIGMKLLRESRDETAPRTVDYFGALLVVFGVGLLTLMIVQSDEWGWISSRSSIIFAASFILLATFVIRCNQVSHPVLDLRLFKLPFVTAAAISGLVFRMGFFSMIFINTQWLQTVWNYSPSLSGLAGAPGPFAAAIVAAPAGKLGSRIGHGKVVASGALIMSIGILWMNLHIKPEIHYWDMFFPTIVFVGIGVGLCISTLTSSATAYLPQPRLAMGSALSNTAGQIGAALGVALVSSMLVSAAKTDDPISGFHHAWFLMSAVILLSGVTMITLYRKPTAEQLAQAI</sequence>
<feature type="transmembrane region" description="Helical" evidence="7">
    <location>
        <begin position="330"/>
        <end position="347"/>
    </location>
</feature>
<organism evidence="9">
    <name type="scientific">freshwater metagenome</name>
    <dbReference type="NCBI Taxonomy" id="449393"/>
    <lineage>
        <taxon>unclassified sequences</taxon>
        <taxon>metagenomes</taxon>
        <taxon>ecological metagenomes</taxon>
    </lineage>
</organism>
<evidence type="ECO:0000256" key="3">
    <source>
        <dbReference type="ARBA" id="ARBA00022475"/>
    </source>
</evidence>
<dbReference type="GO" id="GO:0022857">
    <property type="term" value="F:transmembrane transporter activity"/>
    <property type="evidence" value="ECO:0007669"/>
    <property type="project" value="InterPro"/>
</dbReference>
<keyword evidence="5 7" id="KW-1133">Transmembrane helix</keyword>
<proteinExistence type="predicted"/>
<feature type="transmembrane region" description="Helical" evidence="7">
    <location>
        <begin position="399"/>
        <end position="420"/>
    </location>
</feature>
<evidence type="ECO:0000256" key="6">
    <source>
        <dbReference type="ARBA" id="ARBA00023136"/>
    </source>
</evidence>
<feature type="transmembrane region" description="Helical" evidence="7">
    <location>
        <begin position="101"/>
        <end position="123"/>
    </location>
</feature>